<comment type="function">
    <text evidence="10 11">Involved in cell wall formation. Catalyzes the final step in the synthesis of UDP-N-acetylmuramoyl-pentapeptide, the precursor of murein.</text>
</comment>
<dbReference type="Pfam" id="PF01225">
    <property type="entry name" value="Mur_ligase"/>
    <property type="match status" value="1"/>
</dbReference>
<dbReference type="Proteomes" id="UP000597761">
    <property type="component" value="Unassembled WGS sequence"/>
</dbReference>
<proteinExistence type="inferred from homology"/>
<dbReference type="InterPro" id="IPR013221">
    <property type="entry name" value="Mur_ligase_cen"/>
</dbReference>
<dbReference type="InterPro" id="IPR005863">
    <property type="entry name" value="UDP-N-AcMur_synth"/>
</dbReference>
<feature type="binding site" evidence="10">
    <location>
        <begin position="118"/>
        <end position="124"/>
    </location>
    <ligand>
        <name>ATP</name>
        <dbReference type="ChEBI" id="CHEBI:30616"/>
    </ligand>
</feature>
<comment type="subcellular location">
    <subcellularLocation>
        <location evidence="10 11">Cytoplasm</location>
    </subcellularLocation>
</comment>
<evidence type="ECO:0000256" key="3">
    <source>
        <dbReference type="ARBA" id="ARBA00022618"/>
    </source>
</evidence>
<dbReference type="SUPFAM" id="SSF53244">
    <property type="entry name" value="MurD-like peptide ligases, peptide-binding domain"/>
    <property type="match status" value="1"/>
</dbReference>
<feature type="domain" description="Mur ligase N-terminal catalytic" evidence="13">
    <location>
        <begin position="27"/>
        <end position="93"/>
    </location>
</feature>
<dbReference type="PANTHER" id="PTHR43024:SF1">
    <property type="entry name" value="UDP-N-ACETYLMURAMOYL-TRIPEPTIDE--D-ALANYL-D-ALANINE LIGASE"/>
    <property type="match status" value="1"/>
</dbReference>
<name>A0ABQ1PCJ9_9MICC</name>
<evidence type="ECO:0000256" key="10">
    <source>
        <dbReference type="HAMAP-Rule" id="MF_02019"/>
    </source>
</evidence>
<evidence type="ECO:0000259" key="14">
    <source>
        <dbReference type="Pfam" id="PF02875"/>
    </source>
</evidence>
<evidence type="ECO:0000256" key="7">
    <source>
        <dbReference type="ARBA" id="ARBA00022984"/>
    </source>
</evidence>
<dbReference type="EMBL" id="BMJI01000014">
    <property type="protein sequence ID" value="GGC94580.1"/>
    <property type="molecule type" value="Genomic_DNA"/>
</dbReference>
<dbReference type="Pfam" id="PF08245">
    <property type="entry name" value="Mur_ligase_M"/>
    <property type="match status" value="1"/>
</dbReference>
<evidence type="ECO:0000256" key="9">
    <source>
        <dbReference type="ARBA" id="ARBA00023316"/>
    </source>
</evidence>
<accession>A0ABQ1PCJ9</accession>
<dbReference type="EC" id="6.3.2.10" evidence="10 11"/>
<dbReference type="InterPro" id="IPR035911">
    <property type="entry name" value="MurE/MurF_N"/>
</dbReference>
<comment type="pathway">
    <text evidence="10 11">Cell wall biogenesis; peptidoglycan biosynthesis.</text>
</comment>
<organism evidence="16 17">
    <name type="scientific">Tersicoccus solisilvae</name>
    <dbReference type="NCBI Taxonomy" id="1882339"/>
    <lineage>
        <taxon>Bacteria</taxon>
        <taxon>Bacillati</taxon>
        <taxon>Actinomycetota</taxon>
        <taxon>Actinomycetes</taxon>
        <taxon>Micrococcales</taxon>
        <taxon>Micrococcaceae</taxon>
        <taxon>Tersicoccus</taxon>
    </lineage>
</organism>
<evidence type="ECO:0000259" key="13">
    <source>
        <dbReference type="Pfam" id="PF01225"/>
    </source>
</evidence>
<comment type="catalytic activity">
    <reaction evidence="10 11">
        <text>D-alanyl-D-alanine + UDP-N-acetyl-alpha-D-muramoyl-L-alanyl-gamma-D-glutamyl-meso-2,6-diaminopimelate + ATP = UDP-N-acetyl-alpha-D-muramoyl-L-alanyl-gamma-D-glutamyl-meso-2,6-diaminopimeloyl-D-alanyl-D-alanine + ADP + phosphate + H(+)</text>
        <dbReference type="Rhea" id="RHEA:28374"/>
        <dbReference type="ChEBI" id="CHEBI:15378"/>
        <dbReference type="ChEBI" id="CHEBI:30616"/>
        <dbReference type="ChEBI" id="CHEBI:43474"/>
        <dbReference type="ChEBI" id="CHEBI:57822"/>
        <dbReference type="ChEBI" id="CHEBI:61386"/>
        <dbReference type="ChEBI" id="CHEBI:83905"/>
        <dbReference type="ChEBI" id="CHEBI:456216"/>
        <dbReference type="EC" id="6.3.2.10"/>
    </reaction>
</comment>
<feature type="region of interest" description="Disordered" evidence="12">
    <location>
        <begin position="482"/>
        <end position="502"/>
    </location>
</feature>
<evidence type="ECO:0000256" key="2">
    <source>
        <dbReference type="ARBA" id="ARBA00022598"/>
    </source>
</evidence>
<keyword evidence="6 10" id="KW-0133">Cell shape</keyword>
<dbReference type="InterPro" id="IPR000713">
    <property type="entry name" value="Mur_ligase_N"/>
</dbReference>
<dbReference type="NCBIfam" id="TIGR01143">
    <property type="entry name" value="murF"/>
    <property type="match status" value="1"/>
</dbReference>
<dbReference type="RefSeq" id="WP_188668459.1">
    <property type="nucleotide sequence ID" value="NZ_BMJI01000014.1"/>
</dbReference>
<dbReference type="PANTHER" id="PTHR43024">
    <property type="entry name" value="UDP-N-ACETYLMURAMOYL-TRIPEPTIDE--D-ALANYL-D-ALANINE LIGASE"/>
    <property type="match status" value="1"/>
</dbReference>
<evidence type="ECO:0000256" key="8">
    <source>
        <dbReference type="ARBA" id="ARBA00023306"/>
    </source>
</evidence>
<keyword evidence="5 10" id="KW-0067">ATP-binding</keyword>
<reference evidence="17" key="1">
    <citation type="journal article" date="2019" name="Int. J. Syst. Evol. Microbiol.">
        <title>The Global Catalogue of Microorganisms (GCM) 10K type strain sequencing project: providing services to taxonomists for standard genome sequencing and annotation.</title>
        <authorList>
            <consortium name="The Broad Institute Genomics Platform"/>
            <consortium name="The Broad Institute Genome Sequencing Center for Infectious Disease"/>
            <person name="Wu L."/>
            <person name="Ma J."/>
        </authorList>
    </citation>
    <scope>NUCLEOTIDE SEQUENCE [LARGE SCALE GENOMIC DNA]</scope>
    <source>
        <strain evidence="17">CGMCC 1.15480</strain>
    </source>
</reference>
<dbReference type="InterPro" id="IPR051046">
    <property type="entry name" value="MurCDEF_CellWall_CoF430Synth"/>
</dbReference>
<dbReference type="SUPFAM" id="SSF53623">
    <property type="entry name" value="MurD-like peptide ligases, catalytic domain"/>
    <property type="match status" value="1"/>
</dbReference>
<keyword evidence="7 10" id="KW-0573">Peptidoglycan synthesis</keyword>
<dbReference type="Gene3D" id="3.40.1190.10">
    <property type="entry name" value="Mur-like, catalytic domain"/>
    <property type="match status" value="1"/>
</dbReference>
<dbReference type="InterPro" id="IPR004101">
    <property type="entry name" value="Mur_ligase_C"/>
</dbReference>
<keyword evidence="3 10" id="KW-0132">Cell division</keyword>
<gene>
    <name evidence="10 16" type="primary">murF</name>
    <name evidence="16" type="ORF">GCM10011512_21980</name>
</gene>
<dbReference type="Gene3D" id="3.90.190.20">
    <property type="entry name" value="Mur ligase, C-terminal domain"/>
    <property type="match status" value="1"/>
</dbReference>
<dbReference type="InterPro" id="IPR036615">
    <property type="entry name" value="Mur_ligase_C_dom_sf"/>
</dbReference>
<keyword evidence="17" id="KW-1185">Reference proteome</keyword>
<keyword evidence="1 10" id="KW-0963">Cytoplasm</keyword>
<comment type="caution">
    <text evidence="16">The sequence shown here is derived from an EMBL/GenBank/DDBJ whole genome shotgun (WGS) entry which is preliminary data.</text>
</comment>
<evidence type="ECO:0000313" key="16">
    <source>
        <dbReference type="EMBL" id="GGC94580.1"/>
    </source>
</evidence>
<dbReference type="GO" id="GO:0016874">
    <property type="term" value="F:ligase activity"/>
    <property type="evidence" value="ECO:0007669"/>
    <property type="project" value="UniProtKB-KW"/>
</dbReference>
<keyword evidence="4 10" id="KW-0547">Nucleotide-binding</keyword>
<evidence type="ECO:0000256" key="6">
    <source>
        <dbReference type="ARBA" id="ARBA00022960"/>
    </source>
</evidence>
<keyword evidence="2 10" id="KW-0436">Ligase</keyword>
<feature type="domain" description="Mur ligase C-terminal" evidence="14">
    <location>
        <begin position="341"/>
        <end position="468"/>
    </location>
</feature>
<dbReference type="InterPro" id="IPR036565">
    <property type="entry name" value="Mur-like_cat_sf"/>
</dbReference>
<keyword evidence="9 10" id="KW-0961">Cell wall biogenesis/degradation</keyword>
<feature type="domain" description="Mur ligase central" evidence="15">
    <location>
        <begin position="116"/>
        <end position="317"/>
    </location>
</feature>
<dbReference type="SUPFAM" id="SSF63418">
    <property type="entry name" value="MurE/MurF N-terminal domain"/>
    <property type="match status" value="1"/>
</dbReference>
<keyword evidence="8 10" id="KW-0131">Cell cycle</keyword>
<evidence type="ECO:0000313" key="17">
    <source>
        <dbReference type="Proteomes" id="UP000597761"/>
    </source>
</evidence>
<comment type="similarity">
    <text evidence="10">Belongs to the MurCDEF family. MurF subfamily.</text>
</comment>
<protein>
    <recommendedName>
        <fullName evidence="10 11">UDP-N-acetylmuramoyl-tripeptide--D-alanyl-D-alanine ligase</fullName>
        <ecNumber evidence="10 11">6.3.2.10</ecNumber>
    </recommendedName>
    <alternativeName>
        <fullName evidence="10">D-alanyl-D-alanine-adding enzyme</fullName>
    </alternativeName>
</protein>
<evidence type="ECO:0000256" key="11">
    <source>
        <dbReference type="RuleBase" id="RU004136"/>
    </source>
</evidence>
<dbReference type="Pfam" id="PF02875">
    <property type="entry name" value="Mur_ligase_C"/>
    <property type="match status" value="1"/>
</dbReference>
<evidence type="ECO:0000256" key="4">
    <source>
        <dbReference type="ARBA" id="ARBA00022741"/>
    </source>
</evidence>
<dbReference type="Gene3D" id="3.40.1390.10">
    <property type="entry name" value="MurE/MurF, N-terminal domain"/>
    <property type="match status" value="1"/>
</dbReference>
<evidence type="ECO:0000256" key="12">
    <source>
        <dbReference type="SAM" id="MobiDB-lite"/>
    </source>
</evidence>
<dbReference type="HAMAP" id="MF_02019">
    <property type="entry name" value="MurF"/>
    <property type="match status" value="1"/>
</dbReference>
<evidence type="ECO:0000259" key="15">
    <source>
        <dbReference type="Pfam" id="PF08245"/>
    </source>
</evidence>
<evidence type="ECO:0000256" key="1">
    <source>
        <dbReference type="ARBA" id="ARBA00022490"/>
    </source>
</evidence>
<evidence type="ECO:0000256" key="5">
    <source>
        <dbReference type="ARBA" id="ARBA00022840"/>
    </source>
</evidence>
<sequence>MMDLTASQIAAITGGTLSPGTDPATVITSVATDSREVTDGTLFVAKPGEVADGHDFIPAARTAGATLVLAERETTDDAGRPHPAVVVPDAVVAMGALAADHVARLRAAGPLTVVGITGSAGKTTTKDLTMALLATLGPTVGPIGSYNGEVGVPLTVFTAGPGTRYLVIEMGATQRGNIAYLADLVRPDLGAVLMVGTAHLGEFGSVENIVATKGELVEALPAAGTAVLNHDDERVRSMAQRTGAAILWFTADPHAGELPEAASAVRATDLHTDADGHPVFTLHLPAGPAGAASEHEVRSRLIGIHHIGNLLASAALAHAAGVPGADIAAVLTSSGAVSRWRMERTDRADGVTVINDAYNANPDSMRAALRTLAALGADSGRRTWAVLGAMLELGEDSIAEHDAVGRAAVRLNIAQLVVVGEGARAMHTGAVMEGSWGDESQWVPDVAAAEAVLADRLRPGDIVLVKSSNGAGLRHLGDRIAWGPMSSQDTDEGPAAPEVPAP</sequence>